<evidence type="ECO:0000313" key="2">
    <source>
        <dbReference type="Proteomes" id="UP001054945"/>
    </source>
</evidence>
<accession>A0AAV4XIZ3</accession>
<sequence length="75" mass="8958">MSWSLQDNYDILIEAPDRYFFWSQEGIDLRDQLTPSSRIPEPWPSLIFPPPTKKDTVILSTSQEKNYYIHLWDKV</sequence>
<reference evidence="1 2" key="1">
    <citation type="submission" date="2021-06" db="EMBL/GenBank/DDBJ databases">
        <title>Caerostris extrusa draft genome.</title>
        <authorList>
            <person name="Kono N."/>
            <person name="Arakawa K."/>
        </authorList>
    </citation>
    <scope>NUCLEOTIDE SEQUENCE [LARGE SCALE GENOMIC DNA]</scope>
</reference>
<dbReference type="AlphaFoldDB" id="A0AAV4XIZ3"/>
<proteinExistence type="predicted"/>
<evidence type="ECO:0000313" key="1">
    <source>
        <dbReference type="EMBL" id="GIY93738.1"/>
    </source>
</evidence>
<dbReference type="EMBL" id="BPLR01017698">
    <property type="protein sequence ID" value="GIY93738.1"/>
    <property type="molecule type" value="Genomic_DNA"/>
</dbReference>
<comment type="caution">
    <text evidence="1">The sequence shown here is derived from an EMBL/GenBank/DDBJ whole genome shotgun (WGS) entry which is preliminary data.</text>
</comment>
<dbReference type="Proteomes" id="UP001054945">
    <property type="component" value="Unassembled WGS sequence"/>
</dbReference>
<organism evidence="1 2">
    <name type="scientific">Caerostris extrusa</name>
    <name type="common">Bark spider</name>
    <name type="synonym">Caerostris bankana</name>
    <dbReference type="NCBI Taxonomy" id="172846"/>
    <lineage>
        <taxon>Eukaryota</taxon>
        <taxon>Metazoa</taxon>
        <taxon>Ecdysozoa</taxon>
        <taxon>Arthropoda</taxon>
        <taxon>Chelicerata</taxon>
        <taxon>Arachnida</taxon>
        <taxon>Araneae</taxon>
        <taxon>Araneomorphae</taxon>
        <taxon>Entelegynae</taxon>
        <taxon>Araneoidea</taxon>
        <taxon>Araneidae</taxon>
        <taxon>Caerostris</taxon>
    </lineage>
</organism>
<gene>
    <name evidence="1" type="ORF">CEXT_562671</name>
</gene>
<name>A0AAV4XIZ3_CAEEX</name>
<protein>
    <submittedName>
        <fullName evidence="1">Uncharacterized protein</fullName>
    </submittedName>
</protein>
<keyword evidence="2" id="KW-1185">Reference proteome</keyword>